<evidence type="ECO:0000256" key="3">
    <source>
        <dbReference type="ARBA" id="ARBA00023163"/>
    </source>
</evidence>
<keyword evidence="6" id="KW-1185">Reference proteome</keyword>
<dbReference type="InterPro" id="IPR036388">
    <property type="entry name" value="WH-like_DNA-bd_sf"/>
</dbReference>
<protein>
    <submittedName>
        <fullName evidence="5">Helix-turn-helix domain-containing protein</fullName>
    </submittedName>
</protein>
<dbReference type="InterPro" id="IPR036390">
    <property type="entry name" value="WH_DNA-bd_sf"/>
</dbReference>
<evidence type="ECO:0000313" key="6">
    <source>
        <dbReference type="Proteomes" id="UP001501598"/>
    </source>
</evidence>
<dbReference type="RefSeq" id="WP_345419644.1">
    <property type="nucleotide sequence ID" value="NZ_BAABGT010000045.1"/>
</dbReference>
<dbReference type="InterPro" id="IPR011991">
    <property type="entry name" value="ArsR-like_HTH"/>
</dbReference>
<gene>
    <name evidence="5" type="ORF">GCM10023175_36630</name>
</gene>
<proteinExistence type="predicted"/>
<reference evidence="6" key="1">
    <citation type="journal article" date="2019" name="Int. J. Syst. Evol. Microbiol.">
        <title>The Global Catalogue of Microorganisms (GCM) 10K type strain sequencing project: providing services to taxonomists for standard genome sequencing and annotation.</title>
        <authorList>
            <consortium name="The Broad Institute Genomics Platform"/>
            <consortium name="The Broad Institute Genome Sequencing Center for Infectious Disease"/>
            <person name="Wu L."/>
            <person name="Ma J."/>
        </authorList>
    </citation>
    <scope>NUCLEOTIDE SEQUENCE [LARGE SCALE GENOMIC DNA]</scope>
    <source>
        <strain evidence="6">JCM 17906</strain>
    </source>
</reference>
<dbReference type="Pfam" id="PF01638">
    <property type="entry name" value="HxlR"/>
    <property type="match status" value="1"/>
</dbReference>
<dbReference type="Gene3D" id="1.10.10.10">
    <property type="entry name" value="Winged helix-like DNA-binding domain superfamily/Winged helix DNA-binding domain"/>
    <property type="match status" value="1"/>
</dbReference>
<dbReference type="Proteomes" id="UP001501598">
    <property type="component" value="Unassembled WGS sequence"/>
</dbReference>
<dbReference type="PROSITE" id="PS51118">
    <property type="entry name" value="HTH_HXLR"/>
    <property type="match status" value="1"/>
</dbReference>
<evidence type="ECO:0000256" key="2">
    <source>
        <dbReference type="ARBA" id="ARBA00023125"/>
    </source>
</evidence>
<comment type="caution">
    <text evidence="5">The sequence shown here is derived from an EMBL/GenBank/DDBJ whole genome shotgun (WGS) entry which is preliminary data.</text>
</comment>
<keyword evidence="3" id="KW-0804">Transcription</keyword>
<keyword evidence="2" id="KW-0238">DNA-binding</keyword>
<organism evidence="5 6">
    <name type="scientific">Pseudonocardia xishanensis</name>
    <dbReference type="NCBI Taxonomy" id="630995"/>
    <lineage>
        <taxon>Bacteria</taxon>
        <taxon>Bacillati</taxon>
        <taxon>Actinomycetota</taxon>
        <taxon>Actinomycetes</taxon>
        <taxon>Pseudonocardiales</taxon>
        <taxon>Pseudonocardiaceae</taxon>
        <taxon>Pseudonocardia</taxon>
    </lineage>
</organism>
<feature type="domain" description="HTH hxlR-type" evidence="4">
    <location>
        <begin position="14"/>
        <end position="113"/>
    </location>
</feature>
<dbReference type="CDD" id="cd00090">
    <property type="entry name" value="HTH_ARSR"/>
    <property type="match status" value="1"/>
</dbReference>
<keyword evidence="1" id="KW-0805">Transcription regulation</keyword>
<dbReference type="InterPro" id="IPR002577">
    <property type="entry name" value="HTH_HxlR"/>
</dbReference>
<dbReference type="PANTHER" id="PTHR33204:SF18">
    <property type="entry name" value="TRANSCRIPTIONAL REGULATORY PROTEIN"/>
    <property type="match status" value="1"/>
</dbReference>
<sequence length="159" mass="17293">MSETAFTEWDSATCSVARTAALVGDAWTVLVLRDLFNGVRRFDDLAEHLGIARNVLTRRLAGLVDAGLVVKAPYREPGRRERHEYRLTPAGRDLRIVLNALKDWGDTHLAGEAGPPNVTRHVGCGAEVHAELVCAAGHHIDTRDKLVSEPGPGARLRSA</sequence>
<dbReference type="EMBL" id="BAABGT010000045">
    <property type="protein sequence ID" value="GAA4549107.1"/>
    <property type="molecule type" value="Genomic_DNA"/>
</dbReference>
<evidence type="ECO:0000256" key="1">
    <source>
        <dbReference type="ARBA" id="ARBA00023015"/>
    </source>
</evidence>
<evidence type="ECO:0000259" key="4">
    <source>
        <dbReference type="PROSITE" id="PS51118"/>
    </source>
</evidence>
<dbReference type="SUPFAM" id="SSF46785">
    <property type="entry name" value="Winged helix' DNA-binding domain"/>
    <property type="match status" value="1"/>
</dbReference>
<dbReference type="PANTHER" id="PTHR33204">
    <property type="entry name" value="TRANSCRIPTIONAL REGULATOR, MARR FAMILY"/>
    <property type="match status" value="1"/>
</dbReference>
<name>A0ABP8RVA7_9PSEU</name>
<accession>A0ABP8RVA7</accession>
<evidence type="ECO:0000313" key="5">
    <source>
        <dbReference type="EMBL" id="GAA4549107.1"/>
    </source>
</evidence>